<feature type="compositionally biased region" description="Polar residues" evidence="2">
    <location>
        <begin position="61"/>
        <end position="73"/>
    </location>
</feature>
<dbReference type="AlphaFoldDB" id="A0AA36E3P5"/>
<proteinExistence type="predicted"/>
<accession>A0AA36E3P5</accession>
<evidence type="ECO:0000313" key="5">
    <source>
        <dbReference type="Proteomes" id="UP001177003"/>
    </source>
</evidence>
<dbReference type="EMBL" id="OX465080">
    <property type="protein sequence ID" value="CAI9280842.1"/>
    <property type="molecule type" value="Genomic_DNA"/>
</dbReference>
<feature type="region of interest" description="Disordered" evidence="2">
    <location>
        <begin position="21"/>
        <end position="73"/>
    </location>
</feature>
<dbReference type="GO" id="GO:0005874">
    <property type="term" value="C:microtubule"/>
    <property type="evidence" value="ECO:0007669"/>
    <property type="project" value="UniProtKB-KW"/>
</dbReference>
<reference evidence="4" key="1">
    <citation type="submission" date="2023-04" db="EMBL/GenBank/DDBJ databases">
        <authorList>
            <person name="Vijverberg K."/>
            <person name="Xiong W."/>
            <person name="Schranz E."/>
        </authorList>
    </citation>
    <scope>NUCLEOTIDE SEQUENCE</scope>
</reference>
<evidence type="ECO:0000259" key="3">
    <source>
        <dbReference type="Pfam" id="PF11995"/>
    </source>
</evidence>
<evidence type="ECO:0000313" key="4">
    <source>
        <dbReference type="EMBL" id="CAI9280842.1"/>
    </source>
</evidence>
<organism evidence="4 5">
    <name type="scientific">Lactuca saligna</name>
    <name type="common">Willowleaf lettuce</name>
    <dbReference type="NCBI Taxonomy" id="75948"/>
    <lineage>
        <taxon>Eukaryota</taxon>
        <taxon>Viridiplantae</taxon>
        <taxon>Streptophyta</taxon>
        <taxon>Embryophyta</taxon>
        <taxon>Tracheophyta</taxon>
        <taxon>Spermatophyta</taxon>
        <taxon>Magnoliopsida</taxon>
        <taxon>eudicotyledons</taxon>
        <taxon>Gunneridae</taxon>
        <taxon>Pentapetalae</taxon>
        <taxon>asterids</taxon>
        <taxon>campanulids</taxon>
        <taxon>Asterales</taxon>
        <taxon>Asteraceae</taxon>
        <taxon>Cichorioideae</taxon>
        <taxon>Cichorieae</taxon>
        <taxon>Lactucinae</taxon>
        <taxon>Lactuca</taxon>
    </lineage>
</organism>
<name>A0AA36E3P5_LACSI</name>
<gene>
    <name evidence="4" type="ORF">LSALG_LOCUS20571</name>
</gene>
<dbReference type="Pfam" id="PF11995">
    <property type="entry name" value="DUF3490"/>
    <property type="match status" value="1"/>
</dbReference>
<dbReference type="Proteomes" id="UP001177003">
    <property type="component" value="Chromosome 4"/>
</dbReference>
<feature type="region of interest" description="Disordered" evidence="2">
    <location>
        <begin position="101"/>
        <end position="131"/>
    </location>
</feature>
<feature type="compositionally biased region" description="Basic and acidic residues" evidence="2">
    <location>
        <begin position="21"/>
        <end position="31"/>
    </location>
</feature>
<sequence length="248" mass="28278">MKTPTFLIESLRSQFMDRYLPDPSHEWEKSRSNSSGNCKELECIQNDQGEQSSRSSGSSAVDKTNSRTASLTRSTSFSAVIEEMTPEYNVVAESMVTKEVEGDASGRSLQSKSESDIKSSCRQDSDEKGMKQTVGSGGVFIYSPTRTLKEIMRDDLKEEYIRYMAETPRAIGSAKEDNDWDLLFEEQRRKIIKLWDECNIPLIHMTYLFLLIQGGPSDSVYIEIELRRLSFLQKAVHHASRFAYTYES</sequence>
<evidence type="ECO:0000256" key="1">
    <source>
        <dbReference type="ARBA" id="ARBA00022701"/>
    </source>
</evidence>
<protein>
    <recommendedName>
        <fullName evidence="3">NPK1-activating kinesin-like protein C-terminal domain-containing protein</fullName>
    </recommendedName>
</protein>
<feature type="compositionally biased region" description="Basic and acidic residues" evidence="2">
    <location>
        <begin position="113"/>
        <end position="130"/>
    </location>
</feature>
<keyword evidence="5" id="KW-1185">Reference proteome</keyword>
<keyword evidence="1" id="KW-0493">Microtubule</keyword>
<evidence type="ECO:0000256" key="2">
    <source>
        <dbReference type="SAM" id="MobiDB-lite"/>
    </source>
</evidence>
<dbReference type="InterPro" id="IPR021881">
    <property type="entry name" value="NACK_C"/>
</dbReference>
<feature type="domain" description="NPK1-activating kinesin-like protein C-terminal" evidence="3">
    <location>
        <begin position="184"/>
        <end position="240"/>
    </location>
</feature>